<proteinExistence type="predicted"/>
<sequence>PVIMSTIDTAKDTDKGTWRKRFITRLEKIVNDDTYICYDSFAQPKECFIPALK</sequence>
<comment type="caution">
    <text evidence="1">The sequence shown here is derived from an EMBL/GenBank/DDBJ whole genome shotgun (WGS) entry which is preliminary data.</text>
</comment>
<protein>
    <submittedName>
        <fullName evidence="1">11297_t:CDS:1</fullName>
    </submittedName>
</protein>
<dbReference type="OrthoDB" id="2383504at2759"/>
<dbReference type="Proteomes" id="UP001153678">
    <property type="component" value="Unassembled WGS sequence"/>
</dbReference>
<gene>
    <name evidence="1" type="ORF">FWILDA_LOCUS11912</name>
</gene>
<feature type="non-terminal residue" evidence="1">
    <location>
        <position position="53"/>
    </location>
</feature>
<keyword evidence="2" id="KW-1185">Reference proteome</keyword>
<organism evidence="1 2">
    <name type="scientific">Funneliformis geosporum</name>
    <dbReference type="NCBI Taxonomy" id="1117311"/>
    <lineage>
        <taxon>Eukaryota</taxon>
        <taxon>Fungi</taxon>
        <taxon>Fungi incertae sedis</taxon>
        <taxon>Mucoromycota</taxon>
        <taxon>Glomeromycotina</taxon>
        <taxon>Glomeromycetes</taxon>
        <taxon>Glomerales</taxon>
        <taxon>Glomeraceae</taxon>
        <taxon>Funneliformis</taxon>
    </lineage>
</organism>
<dbReference type="AlphaFoldDB" id="A0A9W4SYC8"/>
<accession>A0A9W4SYC8</accession>
<evidence type="ECO:0000313" key="1">
    <source>
        <dbReference type="EMBL" id="CAI2185109.1"/>
    </source>
</evidence>
<dbReference type="EMBL" id="CAMKVN010003585">
    <property type="protein sequence ID" value="CAI2185109.1"/>
    <property type="molecule type" value="Genomic_DNA"/>
</dbReference>
<reference evidence="1" key="1">
    <citation type="submission" date="2022-08" db="EMBL/GenBank/DDBJ databases">
        <authorList>
            <person name="Kallberg Y."/>
            <person name="Tangrot J."/>
            <person name="Rosling A."/>
        </authorList>
    </citation>
    <scope>NUCLEOTIDE SEQUENCE</scope>
    <source>
        <strain evidence="1">Wild A</strain>
    </source>
</reference>
<name>A0A9W4SYC8_9GLOM</name>
<evidence type="ECO:0000313" key="2">
    <source>
        <dbReference type="Proteomes" id="UP001153678"/>
    </source>
</evidence>